<comment type="similarity">
    <text evidence="1">Belongs to the PACS family.</text>
</comment>
<dbReference type="InterPro" id="IPR019381">
    <property type="entry name" value="PACS1/2_C"/>
</dbReference>
<feature type="compositionally biased region" description="Basic and acidic residues" evidence="3">
    <location>
        <begin position="122"/>
        <end position="131"/>
    </location>
</feature>
<organism evidence="5 6">
    <name type="scientific">Myotis davidii</name>
    <name type="common">David's myotis</name>
    <dbReference type="NCBI Taxonomy" id="225400"/>
    <lineage>
        <taxon>Eukaryota</taxon>
        <taxon>Metazoa</taxon>
        <taxon>Chordata</taxon>
        <taxon>Craniata</taxon>
        <taxon>Vertebrata</taxon>
        <taxon>Euteleostomi</taxon>
        <taxon>Mammalia</taxon>
        <taxon>Eutheria</taxon>
        <taxon>Laurasiatheria</taxon>
        <taxon>Chiroptera</taxon>
        <taxon>Yangochiroptera</taxon>
        <taxon>Vespertilionidae</taxon>
        <taxon>Myotis</taxon>
    </lineage>
</organism>
<keyword evidence="6" id="KW-1185">Reference proteome</keyword>
<keyword evidence="2" id="KW-0597">Phosphoprotein</keyword>
<dbReference type="PANTHER" id="PTHR13280">
    <property type="entry name" value="PHOSPHOFURIN ACIDIC CLUSTER SORTING PROTEIN"/>
    <property type="match status" value="1"/>
</dbReference>
<evidence type="ECO:0000259" key="4">
    <source>
        <dbReference type="Pfam" id="PF25332"/>
    </source>
</evidence>
<accession>L5MJ71</accession>
<proteinExistence type="inferred from homology"/>
<evidence type="ECO:0000256" key="3">
    <source>
        <dbReference type="SAM" id="MobiDB-lite"/>
    </source>
</evidence>
<gene>
    <name evidence="5" type="ORF">MDA_GLEAN10002599</name>
</gene>
<feature type="region of interest" description="Disordered" evidence="3">
    <location>
        <begin position="66"/>
        <end position="136"/>
    </location>
</feature>
<dbReference type="GO" id="GO:0072659">
    <property type="term" value="P:protein localization to plasma membrane"/>
    <property type="evidence" value="ECO:0007669"/>
    <property type="project" value="TreeGrafter"/>
</dbReference>
<dbReference type="Pfam" id="PF25332">
    <property type="entry name" value="C2_PACS_N"/>
    <property type="match status" value="1"/>
</dbReference>
<feature type="domain" description="Phosphofurin acidic cluster sorting protein 1/2 N-terminal C2" evidence="4">
    <location>
        <begin position="1"/>
        <end position="63"/>
    </location>
</feature>
<dbReference type="PANTHER" id="PTHR13280:SF15">
    <property type="entry name" value="PHOSPHOFURIN ACIDIC CLUSTER SORTING PROTEIN 2"/>
    <property type="match status" value="1"/>
</dbReference>
<dbReference type="GO" id="GO:0044325">
    <property type="term" value="F:transmembrane transporter binding"/>
    <property type="evidence" value="ECO:0007669"/>
    <property type="project" value="TreeGrafter"/>
</dbReference>
<evidence type="ECO:0000313" key="6">
    <source>
        <dbReference type="Proteomes" id="UP000010556"/>
    </source>
</evidence>
<protein>
    <submittedName>
        <fullName evidence="5">Phosphofurin acidic cluster sorting protein 2</fullName>
    </submittedName>
</protein>
<dbReference type="Proteomes" id="UP000010556">
    <property type="component" value="Unassembled WGS sequence"/>
</dbReference>
<dbReference type="EMBL" id="KB098478">
    <property type="protein sequence ID" value="ELK38684.1"/>
    <property type="molecule type" value="Genomic_DNA"/>
</dbReference>
<evidence type="ECO:0000313" key="5">
    <source>
        <dbReference type="EMBL" id="ELK38684.1"/>
    </source>
</evidence>
<evidence type="ECO:0000256" key="1">
    <source>
        <dbReference type="ARBA" id="ARBA00008590"/>
    </source>
</evidence>
<dbReference type="InterPro" id="IPR057541">
    <property type="entry name" value="PACS1/2_N"/>
</dbReference>
<name>L5MJ71_MYODS</name>
<evidence type="ECO:0000256" key="2">
    <source>
        <dbReference type="ARBA" id="ARBA00022553"/>
    </source>
</evidence>
<dbReference type="AlphaFoldDB" id="L5MJ71"/>
<sequence>MQGSKNILRSDEILLPPSGQMKTDLALTSLQYPHFLKREGNTLPIMLQQKQRLKNQTILDYRTPSTWLSQPIDPKDSTQQAGPKATSRVHYSEMEYEISKQQASHDPGDGQDQEEGEDLDMGEAKKQHEGEAMPIMTRQQAANKKVGAWLRRVQVWKEILDSEQESSENVPEVEEDLDLLYDSLEKRDSGS</sequence>
<feature type="compositionally biased region" description="Acidic residues" evidence="3">
    <location>
        <begin position="109"/>
        <end position="121"/>
    </location>
</feature>
<reference evidence="6" key="1">
    <citation type="journal article" date="2013" name="Science">
        <title>Comparative analysis of bat genomes provides insight into the evolution of flight and immunity.</title>
        <authorList>
            <person name="Zhang G."/>
            <person name="Cowled C."/>
            <person name="Shi Z."/>
            <person name="Huang Z."/>
            <person name="Bishop-Lilly K.A."/>
            <person name="Fang X."/>
            <person name="Wynne J.W."/>
            <person name="Xiong Z."/>
            <person name="Baker M.L."/>
            <person name="Zhao W."/>
            <person name="Tachedjian M."/>
            <person name="Zhu Y."/>
            <person name="Zhou P."/>
            <person name="Jiang X."/>
            <person name="Ng J."/>
            <person name="Yang L."/>
            <person name="Wu L."/>
            <person name="Xiao J."/>
            <person name="Feng Y."/>
            <person name="Chen Y."/>
            <person name="Sun X."/>
            <person name="Zhang Y."/>
            <person name="Marsh G.A."/>
            <person name="Crameri G."/>
            <person name="Broder C.C."/>
            <person name="Frey K.G."/>
            <person name="Wang L.F."/>
            <person name="Wang J."/>
        </authorList>
    </citation>
    <scope>NUCLEOTIDE SEQUENCE [LARGE SCALE GENOMIC DNA]</scope>
</reference>